<dbReference type="Gene3D" id="3.40.50.720">
    <property type="entry name" value="NAD(P)-binding Rossmann-like Domain"/>
    <property type="match status" value="1"/>
</dbReference>
<dbReference type="InterPro" id="IPR011032">
    <property type="entry name" value="GroES-like_sf"/>
</dbReference>
<dbReference type="CDD" id="cd05283">
    <property type="entry name" value="CAD1"/>
    <property type="match status" value="1"/>
</dbReference>
<proteinExistence type="inferred from homology"/>
<evidence type="ECO:0000256" key="2">
    <source>
        <dbReference type="ARBA" id="ARBA00022723"/>
    </source>
</evidence>
<dbReference type="SUPFAM" id="SSF51735">
    <property type="entry name" value="NAD(P)-binding Rossmann-fold domains"/>
    <property type="match status" value="1"/>
</dbReference>
<dbReference type="FunFam" id="3.40.50.720:FF:000022">
    <property type="entry name" value="Cinnamyl alcohol dehydrogenase"/>
    <property type="match status" value="1"/>
</dbReference>
<evidence type="ECO:0000256" key="5">
    <source>
        <dbReference type="RuleBase" id="RU361277"/>
    </source>
</evidence>
<dbReference type="InterPro" id="IPR047109">
    <property type="entry name" value="CAD-like"/>
</dbReference>
<dbReference type="InterPro" id="IPR020843">
    <property type="entry name" value="ER"/>
</dbReference>
<dbReference type="InterPro" id="IPR036291">
    <property type="entry name" value="NAD(P)-bd_dom_sf"/>
</dbReference>
<keyword evidence="3 5" id="KW-0862">Zinc</keyword>
<organism evidence="7 8">
    <name type="scientific">Circinella minor</name>
    <dbReference type="NCBI Taxonomy" id="1195481"/>
    <lineage>
        <taxon>Eukaryota</taxon>
        <taxon>Fungi</taxon>
        <taxon>Fungi incertae sedis</taxon>
        <taxon>Mucoromycota</taxon>
        <taxon>Mucoromycotina</taxon>
        <taxon>Mucoromycetes</taxon>
        <taxon>Mucorales</taxon>
        <taxon>Lichtheimiaceae</taxon>
        <taxon>Circinella</taxon>
    </lineage>
</organism>
<dbReference type="GO" id="GO:0016616">
    <property type="term" value="F:oxidoreductase activity, acting on the CH-OH group of donors, NAD or NADP as acceptor"/>
    <property type="evidence" value="ECO:0007669"/>
    <property type="project" value="InterPro"/>
</dbReference>
<comment type="similarity">
    <text evidence="5">Belongs to the zinc-containing alcohol dehydrogenase family.</text>
</comment>
<evidence type="ECO:0000259" key="6">
    <source>
        <dbReference type="SMART" id="SM00829"/>
    </source>
</evidence>
<dbReference type="Pfam" id="PF00107">
    <property type="entry name" value="ADH_zinc_N"/>
    <property type="match status" value="1"/>
</dbReference>
<dbReference type="InterPro" id="IPR013149">
    <property type="entry name" value="ADH-like_C"/>
</dbReference>
<dbReference type="SUPFAM" id="SSF50129">
    <property type="entry name" value="GroES-like"/>
    <property type="match status" value="1"/>
</dbReference>
<name>A0A8H7VAH2_9FUNG</name>
<keyword evidence="8" id="KW-1185">Reference proteome</keyword>
<dbReference type="PROSITE" id="PS00059">
    <property type="entry name" value="ADH_ZINC"/>
    <property type="match status" value="1"/>
</dbReference>
<comment type="cofactor">
    <cofactor evidence="1 5">
        <name>Zn(2+)</name>
        <dbReference type="ChEBI" id="CHEBI:29105"/>
    </cofactor>
</comment>
<dbReference type="SMART" id="SM00829">
    <property type="entry name" value="PKS_ER"/>
    <property type="match status" value="1"/>
</dbReference>
<evidence type="ECO:0000313" key="8">
    <source>
        <dbReference type="Proteomes" id="UP000646827"/>
    </source>
</evidence>
<dbReference type="OrthoDB" id="1560166at2759"/>
<dbReference type="GO" id="GO:0008270">
    <property type="term" value="F:zinc ion binding"/>
    <property type="evidence" value="ECO:0007669"/>
    <property type="project" value="InterPro"/>
</dbReference>
<accession>A0A8H7VAH2</accession>
<keyword evidence="4" id="KW-0560">Oxidoreductase</keyword>
<dbReference type="PANTHER" id="PTHR42683">
    <property type="entry name" value="ALDEHYDE REDUCTASE"/>
    <property type="match status" value="1"/>
</dbReference>
<gene>
    <name evidence="7" type="ORF">INT45_001563</name>
</gene>
<dbReference type="InterPro" id="IPR013154">
    <property type="entry name" value="ADH-like_N"/>
</dbReference>
<reference evidence="7 8" key="1">
    <citation type="submission" date="2020-12" db="EMBL/GenBank/DDBJ databases">
        <title>Metabolic potential, ecology and presence of endohyphal bacteria is reflected in genomic diversity of Mucoromycotina.</title>
        <authorList>
            <person name="Muszewska A."/>
            <person name="Okrasinska A."/>
            <person name="Steczkiewicz K."/>
            <person name="Drgas O."/>
            <person name="Orlowska M."/>
            <person name="Perlinska-Lenart U."/>
            <person name="Aleksandrzak-Piekarczyk T."/>
            <person name="Szatraj K."/>
            <person name="Zielenkiewicz U."/>
            <person name="Pilsyk S."/>
            <person name="Malc E."/>
            <person name="Mieczkowski P."/>
            <person name="Kruszewska J.S."/>
            <person name="Biernat P."/>
            <person name="Pawlowska J."/>
        </authorList>
    </citation>
    <scope>NUCLEOTIDE SEQUENCE [LARGE SCALE GENOMIC DNA]</scope>
    <source>
        <strain evidence="7 8">CBS 142.35</strain>
    </source>
</reference>
<dbReference type="InterPro" id="IPR002328">
    <property type="entry name" value="ADH_Zn_CS"/>
</dbReference>
<keyword evidence="2 5" id="KW-0479">Metal-binding</keyword>
<sequence length="337" mass="37340">MSGYKIKAFTTTDKVGEFKETTYATSPLKEDEVYIKMLAVGLCHTDILYASQPDLILGHEPVGEIIDLGSNVTGHQKGDIVGFSYLRECCLNCRECNSGNDIMCHKRVMFPEGNNNGFAHGVICKDKFVYKIPKELKPEEAAPLMCAGLTVFTALYQAKLPPTAHIAVVGIGGLGHLALQFARAMGYHVTAISHTESKKEECLKFGAHTFMASKDFTPDYIEKAPKFDLILDTVSVDLEWETYFDLLDRNGAFYLIGLPEGPVEIKNIIGFLQSQKTFKASMLSGRYTVDLMLEFAARHGIKPAIVKYPLTTEGLSKAVKDSESNSIRYRAVLFPEN</sequence>
<dbReference type="AlphaFoldDB" id="A0A8H7VAH2"/>
<evidence type="ECO:0000256" key="4">
    <source>
        <dbReference type="ARBA" id="ARBA00023002"/>
    </source>
</evidence>
<dbReference type="Pfam" id="PF08240">
    <property type="entry name" value="ADH_N"/>
    <property type="match status" value="1"/>
</dbReference>
<evidence type="ECO:0000256" key="1">
    <source>
        <dbReference type="ARBA" id="ARBA00001947"/>
    </source>
</evidence>
<dbReference type="Proteomes" id="UP000646827">
    <property type="component" value="Unassembled WGS sequence"/>
</dbReference>
<comment type="caution">
    <text evidence="7">The sequence shown here is derived from an EMBL/GenBank/DDBJ whole genome shotgun (WGS) entry which is preliminary data.</text>
</comment>
<feature type="domain" description="Enoyl reductase (ER)" evidence="6">
    <location>
        <begin position="16"/>
        <end position="289"/>
    </location>
</feature>
<evidence type="ECO:0000313" key="7">
    <source>
        <dbReference type="EMBL" id="KAG2216051.1"/>
    </source>
</evidence>
<protein>
    <recommendedName>
        <fullName evidence="6">Enoyl reductase (ER) domain-containing protein</fullName>
    </recommendedName>
</protein>
<dbReference type="EMBL" id="JAEPRB010000466">
    <property type="protein sequence ID" value="KAG2216051.1"/>
    <property type="molecule type" value="Genomic_DNA"/>
</dbReference>
<dbReference type="Gene3D" id="3.90.180.10">
    <property type="entry name" value="Medium-chain alcohol dehydrogenases, catalytic domain"/>
    <property type="match status" value="1"/>
</dbReference>
<evidence type="ECO:0000256" key="3">
    <source>
        <dbReference type="ARBA" id="ARBA00022833"/>
    </source>
</evidence>